<comment type="subcellular location">
    <subcellularLocation>
        <location evidence="1">Vacuole membrane</location>
        <topology evidence="1">Multi-pass membrane protein</topology>
    </subcellularLocation>
</comment>
<reference evidence="8 9" key="1">
    <citation type="journal article" date="2018" name="G3 (Bethesda)">
        <title>Phylogenetic and Phylogenomic Definition of Rhizopus Species.</title>
        <authorList>
            <person name="Gryganskyi A.P."/>
            <person name="Golan J."/>
            <person name="Dolatabadi S."/>
            <person name="Mondo S."/>
            <person name="Robb S."/>
            <person name="Idnurm A."/>
            <person name="Muszewska A."/>
            <person name="Steczkiewicz K."/>
            <person name="Masonjones S."/>
            <person name="Liao H.L."/>
            <person name="Gajdeczka M.T."/>
            <person name="Anike F."/>
            <person name="Vuek A."/>
            <person name="Anishchenko I.M."/>
            <person name="Voigt K."/>
            <person name="de Hoog G.S."/>
            <person name="Smith M.E."/>
            <person name="Heitman J."/>
            <person name="Vilgalys R."/>
            <person name="Stajich J.E."/>
        </authorList>
    </citation>
    <scope>NUCLEOTIDE SEQUENCE [LARGE SCALE GENOMIC DNA]</scope>
    <source>
        <strain evidence="8 9">LSU 92-RS-03</strain>
    </source>
</reference>
<dbReference type="OrthoDB" id="2243669at2759"/>
<comment type="caution">
    <text evidence="8">The sequence shown here is derived from an EMBL/GenBank/DDBJ whole genome shotgun (WGS) entry which is preliminary data.</text>
</comment>
<dbReference type="InterPro" id="IPR003807">
    <property type="entry name" value="DUF202"/>
</dbReference>
<evidence type="ECO:0000256" key="3">
    <source>
        <dbReference type="ARBA" id="ARBA00022692"/>
    </source>
</evidence>
<dbReference type="GO" id="GO:0033254">
    <property type="term" value="C:vacuolar transporter chaperone complex"/>
    <property type="evidence" value="ECO:0007669"/>
    <property type="project" value="TreeGrafter"/>
</dbReference>
<evidence type="ECO:0000313" key="8">
    <source>
        <dbReference type="EMBL" id="RCH92888.1"/>
    </source>
</evidence>
<keyword evidence="5 6" id="KW-0472">Membrane</keyword>
<evidence type="ECO:0000313" key="9">
    <source>
        <dbReference type="Proteomes" id="UP000253551"/>
    </source>
</evidence>
<proteinExistence type="predicted"/>
<accession>A0A367JSI9</accession>
<dbReference type="Gene3D" id="3.20.100.30">
    <property type="entry name" value="VTC, catalytic tunnel domain"/>
    <property type="match status" value="2"/>
</dbReference>
<organism evidence="8 9">
    <name type="scientific">Rhizopus stolonifer</name>
    <name type="common">Rhizopus nigricans</name>
    <dbReference type="NCBI Taxonomy" id="4846"/>
    <lineage>
        <taxon>Eukaryota</taxon>
        <taxon>Fungi</taxon>
        <taxon>Fungi incertae sedis</taxon>
        <taxon>Mucoromycota</taxon>
        <taxon>Mucoromycotina</taxon>
        <taxon>Mucoromycetes</taxon>
        <taxon>Mucorales</taxon>
        <taxon>Mucorineae</taxon>
        <taxon>Rhizopodaceae</taxon>
        <taxon>Rhizopus</taxon>
    </lineage>
</organism>
<dbReference type="PANTHER" id="PTHR46140">
    <property type="entry name" value="VACUOLAR TRANSPORTER CHAPERONE 1-RELATED"/>
    <property type="match status" value="1"/>
</dbReference>
<dbReference type="PANTHER" id="PTHR46140:SF1">
    <property type="entry name" value="VACUOLAR TRANSPORTER CHAPERONE COMPLEX SUBUNIT 4-RELATED"/>
    <property type="match status" value="1"/>
</dbReference>
<feature type="domain" description="SPX" evidence="7">
    <location>
        <begin position="1"/>
        <end position="130"/>
    </location>
</feature>
<keyword evidence="4 6" id="KW-1133">Transmembrane helix</keyword>
<dbReference type="InterPro" id="IPR042267">
    <property type="entry name" value="VTC_sf"/>
</dbReference>
<evidence type="ECO:0000256" key="6">
    <source>
        <dbReference type="SAM" id="Phobius"/>
    </source>
</evidence>
<protein>
    <submittedName>
        <fullName evidence="8">Vacuolar transporter chaperone</fullName>
    </submittedName>
</protein>
<evidence type="ECO:0000256" key="2">
    <source>
        <dbReference type="ARBA" id="ARBA00022554"/>
    </source>
</evidence>
<dbReference type="CDD" id="cd14480">
    <property type="entry name" value="SPX_VTC2_like"/>
    <property type="match status" value="1"/>
</dbReference>
<dbReference type="AlphaFoldDB" id="A0A367JSI9"/>
<dbReference type="PROSITE" id="PS51382">
    <property type="entry name" value="SPX"/>
    <property type="match status" value="1"/>
</dbReference>
<dbReference type="STRING" id="4846.A0A367JSI9"/>
<dbReference type="GO" id="GO:0006799">
    <property type="term" value="P:polyphosphate biosynthetic process"/>
    <property type="evidence" value="ECO:0007669"/>
    <property type="project" value="UniProtKB-ARBA"/>
</dbReference>
<dbReference type="Pfam" id="PF02656">
    <property type="entry name" value="DUF202"/>
    <property type="match status" value="1"/>
</dbReference>
<sequence length="489" mass="56698">MKFGAHLQNNLFPPWRLSYFSYNRLKQELKRRTLDHQWTQTDEEEFIQLMDNELHQVLDFIHAKLSDLESRIIYCERTQQDVSIEETLADILFDFNQLASFIRINYQALQKMIKKHDRWTAFSVKNRFLESSRALDVQRLDPLAAHISVLQHKSESPEVYWIQPEDVIRVKSDLLLQAAKTSEADISCVYLDTADFKYYTNLIQKEKEADFIRLRWQSGSQKVLVESKQKTLFTLTEDEATKYLSGQLQLPDDLLKPLQPVLRVTYHRITFATNGVETYLDTDITFHQASNLYHLPQATLGPHNLEMASGCRPVPKFSKYLHGISHFHEMPLVPYWLSFEQQASTQQPVRIQLADESEPLLPQEKLLAQKIPDQDLEANNNKVEIKVKLDSKTFFSNERTFISWLQFSALLLSASVNLLNFGDSTSRIAGGVFVGIAGGVALYSLYRFERRAWMIGHRSIGRYEDLWGPAALCVILVCALIVNIYLRFR</sequence>
<name>A0A367JSI9_RHIST</name>
<evidence type="ECO:0000256" key="4">
    <source>
        <dbReference type="ARBA" id="ARBA00022989"/>
    </source>
</evidence>
<evidence type="ECO:0000259" key="7">
    <source>
        <dbReference type="PROSITE" id="PS51382"/>
    </source>
</evidence>
<feature type="transmembrane region" description="Helical" evidence="6">
    <location>
        <begin position="428"/>
        <end position="446"/>
    </location>
</feature>
<dbReference type="Pfam" id="PF09359">
    <property type="entry name" value="VTC"/>
    <property type="match status" value="1"/>
</dbReference>
<keyword evidence="2" id="KW-0926">Vacuole</keyword>
<dbReference type="InterPro" id="IPR018966">
    <property type="entry name" value="VTC_domain"/>
</dbReference>
<dbReference type="InterPro" id="IPR004331">
    <property type="entry name" value="SPX_dom"/>
</dbReference>
<dbReference type="Proteomes" id="UP000253551">
    <property type="component" value="Unassembled WGS sequence"/>
</dbReference>
<keyword evidence="3 6" id="KW-0812">Transmembrane</keyword>
<dbReference type="EMBL" id="PJQM01002773">
    <property type="protein sequence ID" value="RCH92888.1"/>
    <property type="molecule type" value="Genomic_DNA"/>
</dbReference>
<evidence type="ECO:0000256" key="5">
    <source>
        <dbReference type="ARBA" id="ARBA00023136"/>
    </source>
</evidence>
<feature type="transmembrane region" description="Helical" evidence="6">
    <location>
        <begin position="401"/>
        <end position="421"/>
    </location>
</feature>
<gene>
    <name evidence="8" type="primary">VTC4_8</name>
    <name evidence="8" type="ORF">CU098_007071</name>
</gene>
<evidence type="ECO:0000256" key="1">
    <source>
        <dbReference type="ARBA" id="ARBA00004128"/>
    </source>
</evidence>
<dbReference type="GO" id="GO:0000329">
    <property type="term" value="C:fungal-type vacuole membrane"/>
    <property type="evidence" value="ECO:0007669"/>
    <property type="project" value="TreeGrafter"/>
</dbReference>
<feature type="transmembrane region" description="Helical" evidence="6">
    <location>
        <begin position="466"/>
        <end position="486"/>
    </location>
</feature>
<keyword evidence="9" id="KW-1185">Reference proteome</keyword>
<dbReference type="InterPro" id="IPR051572">
    <property type="entry name" value="VTC_Complex_Subunit"/>
</dbReference>